<dbReference type="Pfam" id="PF05065">
    <property type="entry name" value="Phage_capsid"/>
    <property type="match status" value="1"/>
</dbReference>
<evidence type="ECO:0000259" key="3">
    <source>
        <dbReference type="Pfam" id="PF05065"/>
    </source>
</evidence>
<organism evidence="4">
    <name type="scientific">Siphoviridae sp. ctfYP22</name>
    <dbReference type="NCBI Taxonomy" id="2827584"/>
    <lineage>
        <taxon>Viruses</taxon>
        <taxon>Duplodnaviria</taxon>
        <taxon>Heunggongvirae</taxon>
        <taxon>Uroviricota</taxon>
        <taxon>Caudoviricetes</taxon>
    </lineage>
</organism>
<evidence type="ECO:0000256" key="1">
    <source>
        <dbReference type="ARBA" id="ARBA00004328"/>
    </source>
</evidence>
<accession>A0A8S5LI87</accession>
<name>A0A8S5LI87_9CAUD</name>
<evidence type="ECO:0000256" key="2">
    <source>
        <dbReference type="ARBA" id="ARBA00022844"/>
    </source>
</evidence>
<dbReference type="EMBL" id="BK015856">
    <property type="protein sequence ID" value="DAD69772.1"/>
    <property type="molecule type" value="Genomic_DNA"/>
</dbReference>
<evidence type="ECO:0000313" key="4">
    <source>
        <dbReference type="EMBL" id="DAD69772.1"/>
    </source>
</evidence>
<proteinExistence type="predicted"/>
<sequence>MTKEQEQLHELHVRFKQLQGKRHAGALTEDEERELVRVSEDIQERSLNAVASKALEPDTAGEQVEAAKRFLEAATRAVNSHQAVTIEERAATMTTNVANAQPTVIQDVVQPLEAELIHTKVGLKMQSGVVGQPVWPVLAGVTATIAGENVALTDQNLNLDKIAAKPERVGVYVPVTSQAITATNLNLRAITLERLGQAVGTAINTALFAKTAPSGPNNGIGTILAAPYAAPIAGTWSNTVAPTIKEVVALEAEVLGKNVKVDGSAAYFVHPKTYCLLKSTPVEKGNPQMILENGHMNGYPVVSTTFMPEDAILFGVLSYAVLAHHGNGDRLYAQYNGITDRIDFTLNGDYSLTVLRAEAFACLKRK</sequence>
<reference evidence="4" key="1">
    <citation type="journal article" date="2021" name="Proc. Natl. Acad. Sci. U.S.A.">
        <title>A Catalog of Tens of Thousands of Viruses from Human Metagenomes Reveals Hidden Associations with Chronic Diseases.</title>
        <authorList>
            <person name="Tisza M.J."/>
            <person name="Buck C.B."/>
        </authorList>
    </citation>
    <scope>NUCLEOTIDE SEQUENCE</scope>
    <source>
        <strain evidence="4">CtfYP22</strain>
    </source>
</reference>
<dbReference type="InterPro" id="IPR024455">
    <property type="entry name" value="Phage_capsid"/>
</dbReference>
<dbReference type="SUPFAM" id="SSF56563">
    <property type="entry name" value="Major capsid protein gp5"/>
    <property type="match status" value="1"/>
</dbReference>
<dbReference type="InterPro" id="IPR054612">
    <property type="entry name" value="Phage_capsid-like_C"/>
</dbReference>
<dbReference type="NCBIfam" id="TIGR01554">
    <property type="entry name" value="major_cap_HK97"/>
    <property type="match status" value="1"/>
</dbReference>
<protein>
    <submittedName>
        <fullName evidence="4">Major capsid protein</fullName>
    </submittedName>
</protein>
<comment type="subcellular location">
    <subcellularLocation>
        <location evidence="1">Virion</location>
    </subcellularLocation>
</comment>
<feature type="domain" description="Phage capsid-like C-terminal" evidence="3">
    <location>
        <begin position="101"/>
        <end position="362"/>
    </location>
</feature>
<keyword evidence="2" id="KW-0946">Virion</keyword>
<dbReference type="GO" id="GO:0044423">
    <property type="term" value="C:virion component"/>
    <property type="evidence" value="ECO:0007669"/>
    <property type="project" value="UniProtKB-KW"/>
</dbReference>